<accession>A0ABS5KT26</accession>
<evidence type="ECO:0008006" key="4">
    <source>
        <dbReference type="Google" id="ProtNLM"/>
    </source>
</evidence>
<dbReference type="EMBL" id="JAAFYZ010000065">
    <property type="protein sequence ID" value="MBS2549169.1"/>
    <property type="molecule type" value="Genomic_DNA"/>
</dbReference>
<sequence length="68" mass="6399">MSSSSGEDHGSTPAAWTAVFLCIVGFLIGGAGLVIGTPALAIVGGAIAVVSPVVGKVMSAMGLGAAAK</sequence>
<keyword evidence="1" id="KW-0812">Transmembrane</keyword>
<protein>
    <recommendedName>
        <fullName evidence="4">Permease</fullName>
    </recommendedName>
</protein>
<evidence type="ECO:0000313" key="2">
    <source>
        <dbReference type="EMBL" id="MBS2549169.1"/>
    </source>
</evidence>
<feature type="transmembrane region" description="Helical" evidence="1">
    <location>
        <begin position="41"/>
        <end position="67"/>
    </location>
</feature>
<comment type="caution">
    <text evidence="2">The sequence shown here is derived from an EMBL/GenBank/DDBJ whole genome shotgun (WGS) entry which is preliminary data.</text>
</comment>
<reference evidence="2 3" key="1">
    <citation type="submission" date="2020-02" db="EMBL/GenBank/DDBJ databases">
        <title>Acidophilic actinobacteria isolated from forest soil.</title>
        <authorList>
            <person name="Golinska P."/>
        </authorList>
    </citation>
    <scope>NUCLEOTIDE SEQUENCE [LARGE SCALE GENOMIC DNA]</scope>
    <source>
        <strain evidence="2 3">NL8</strain>
    </source>
</reference>
<proteinExistence type="predicted"/>
<evidence type="ECO:0000256" key="1">
    <source>
        <dbReference type="SAM" id="Phobius"/>
    </source>
</evidence>
<dbReference type="NCBIfam" id="NF041681">
    <property type="entry name" value="HGxxPAAW"/>
    <property type="match status" value="1"/>
</dbReference>
<feature type="transmembrane region" description="Helical" evidence="1">
    <location>
        <begin position="12"/>
        <end position="35"/>
    </location>
</feature>
<gene>
    <name evidence="2" type="ORF">KGQ19_20085</name>
</gene>
<name>A0ABS5KT26_9ACTN</name>
<keyword evidence="1" id="KW-1133">Transmembrane helix</keyword>
<organism evidence="2 3">
    <name type="scientific">Catenulispora pinistramenti</name>
    <dbReference type="NCBI Taxonomy" id="2705254"/>
    <lineage>
        <taxon>Bacteria</taxon>
        <taxon>Bacillati</taxon>
        <taxon>Actinomycetota</taxon>
        <taxon>Actinomycetes</taxon>
        <taxon>Catenulisporales</taxon>
        <taxon>Catenulisporaceae</taxon>
        <taxon>Catenulispora</taxon>
    </lineage>
</organism>
<keyword evidence="1" id="KW-0472">Membrane</keyword>
<dbReference type="Proteomes" id="UP000730482">
    <property type="component" value="Unassembled WGS sequence"/>
</dbReference>
<dbReference type="RefSeq" id="WP_212010734.1">
    <property type="nucleotide sequence ID" value="NZ_JAAFYZ010000065.1"/>
</dbReference>
<keyword evidence="3" id="KW-1185">Reference proteome</keyword>
<evidence type="ECO:0000313" key="3">
    <source>
        <dbReference type="Proteomes" id="UP000730482"/>
    </source>
</evidence>